<dbReference type="Proteomes" id="UP000499080">
    <property type="component" value="Unassembled WGS sequence"/>
</dbReference>
<reference evidence="1 2" key="1">
    <citation type="journal article" date="2019" name="Sci. Rep.">
        <title>Orb-weaving spider Araneus ventricosus genome elucidates the spidroin gene catalogue.</title>
        <authorList>
            <person name="Kono N."/>
            <person name="Nakamura H."/>
            <person name="Ohtoshi R."/>
            <person name="Moran D.A.P."/>
            <person name="Shinohara A."/>
            <person name="Yoshida Y."/>
            <person name="Fujiwara M."/>
            <person name="Mori M."/>
            <person name="Tomita M."/>
            <person name="Arakawa K."/>
        </authorList>
    </citation>
    <scope>NUCLEOTIDE SEQUENCE [LARGE SCALE GENOMIC DNA]</scope>
</reference>
<name>A0A4Y2VG97_ARAVE</name>
<gene>
    <name evidence="1" type="ORF">AVEN_224840_1</name>
</gene>
<proteinExistence type="predicted"/>
<evidence type="ECO:0000313" key="1">
    <source>
        <dbReference type="EMBL" id="GBO23622.1"/>
    </source>
</evidence>
<comment type="caution">
    <text evidence="1">The sequence shown here is derived from an EMBL/GenBank/DDBJ whole genome shotgun (WGS) entry which is preliminary data.</text>
</comment>
<dbReference type="EMBL" id="BGPR01046680">
    <property type="protein sequence ID" value="GBO23622.1"/>
    <property type="molecule type" value="Genomic_DNA"/>
</dbReference>
<evidence type="ECO:0000313" key="2">
    <source>
        <dbReference type="Proteomes" id="UP000499080"/>
    </source>
</evidence>
<keyword evidence="2" id="KW-1185">Reference proteome</keyword>
<accession>A0A4Y2VG97</accession>
<protein>
    <submittedName>
        <fullName evidence="1">Uncharacterized protein</fullName>
    </submittedName>
</protein>
<dbReference type="AlphaFoldDB" id="A0A4Y2VG97"/>
<sequence>MDALLYDYVGKDFQRGEHQIFNYVHQNLPEHESFTVPKQDTDAERRLLQQPYDVPFKVFHKKEKVYNIQVTYKPTWISINRLERAFGFIEPSASIPAIESR</sequence>
<organism evidence="1 2">
    <name type="scientific">Araneus ventricosus</name>
    <name type="common">Orbweaver spider</name>
    <name type="synonym">Epeira ventricosa</name>
    <dbReference type="NCBI Taxonomy" id="182803"/>
    <lineage>
        <taxon>Eukaryota</taxon>
        <taxon>Metazoa</taxon>
        <taxon>Ecdysozoa</taxon>
        <taxon>Arthropoda</taxon>
        <taxon>Chelicerata</taxon>
        <taxon>Arachnida</taxon>
        <taxon>Araneae</taxon>
        <taxon>Araneomorphae</taxon>
        <taxon>Entelegynae</taxon>
        <taxon>Araneoidea</taxon>
        <taxon>Araneidae</taxon>
        <taxon>Araneus</taxon>
    </lineage>
</organism>